<comment type="similarity">
    <text evidence="2">Belongs to the TerC family.</text>
</comment>
<dbReference type="EMBL" id="PIDR01001667">
    <property type="protein sequence ID" value="PLO61867.1"/>
    <property type="molecule type" value="Genomic_DNA"/>
</dbReference>
<reference evidence="7 8" key="1">
    <citation type="submission" date="2017-11" db="EMBL/GenBank/DDBJ databases">
        <authorList>
            <person name="Han C.G."/>
        </authorList>
    </citation>
    <scope>NUCLEOTIDE SEQUENCE [LARGE SCALE GENOMIC DNA]</scope>
    <source>
        <strain evidence="7 8">A10</strain>
    </source>
</reference>
<keyword evidence="4 6" id="KW-1133">Transmembrane helix</keyword>
<proteinExistence type="inferred from homology"/>
<comment type="subcellular location">
    <subcellularLocation>
        <location evidence="1">Membrane</location>
        <topology evidence="1">Multi-pass membrane protein</topology>
    </subcellularLocation>
</comment>
<organism evidence="7 8">
    <name type="scientific">Klebsiella michiganensis</name>
    <dbReference type="NCBI Taxonomy" id="1134687"/>
    <lineage>
        <taxon>Bacteria</taxon>
        <taxon>Pseudomonadati</taxon>
        <taxon>Pseudomonadota</taxon>
        <taxon>Gammaproteobacteria</taxon>
        <taxon>Enterobacterales</taxon>
        <taxon>Enterobacteriaceae</taxon>
        <taxon>Klebsiella/Raoultella group</taxon>
        <taxon>Klebsiella</taxon>
    </lineage>
</organism>
<evidence type="ECO:0000256" key="6">
    <source>
        <dbReference type="SAM" id="Phobius"/>
    </source>
</evidence>
<dbReference type="AlphaFoldDB" id="A0A249WPE3"/>
<evidence type="ECO:0000313" key="8">
    <source>
        <dbReference type="Proteomes" id="UP000234667"/>
    </source>
</evidence>
<dbReference type="GO" id="GO:0016020">
    <property type="term" value="C:membrane"/>
    <property type="evidence" value="ECO:0007669"/>
    <property type="project" value="UniProtKB-SubCell"/>
</dbReference>
<dbReference type="Proteomes" id="UP000234667">
    <property type="component" value="Unassembled WGS sequence"/>
</dbReference>
<feature type="transmembrane region" description="Helical" evidence="6">
    <location>
        <begin position="124"/>
        <end position="142"/>
    </location>
</feature>
<name>A0A249WPE3_9ENTR</name>
<accession>A0A249WPE3</accession>
<evidence type="ECO:0008006" key="9">
    <source>
        <dbReference type="Google" id="ProtNLM"/>
    </source>
</evidence>
<feature type="transmembrane region" description="Helical" evidence="6">
    <location>
        <begin position="185"/>
        <end position="202"/>
    </location>
</feature>
<feature type="transmembrane region" description="Helical" evidence="6">
    <location>
        <begin position="12"/>
        <end position="37"/>
    </location>
</feature>
<feature type="transmembrane region" description="Helical" evidence="6">
    <location>
        <begin position="214"/>
        <end position="231"/>
    </location>
</feature>
<gene>
    <name evidence="7" type="ORF">CWN49_32350</name>
</gene>
<evidence type="ECO:0000313" key="7">
    <source>
        <dbReference type="EMBL" id="PLO61867.1"/>
    </source>
</evidence>
<evidence type="ECO:0000256" key="1">
    <source>
        <dbReference type="ARBA" id="ARBA00004141"/>
    </source>
</evidence>
<dbReference type="InterPro" id="IPR005496">
    <property type="entry name" value="Integral_membrane_TerC"/>
</dbReference>
<evidence type="ECO:0000256" key="5">
    <source>
        <dbReference type="ARBA" id="ARBA00023136"/>
    </source>
</evidence>
<dbReference type="Pfam" id="PF03741">
    <property type="entry name" value="TerC"/>
    <property type="match status" value="1"/>
</dbReference>
<evidence type="ECO:0000256" key="4">
    <source>
        <dbReference type="ARBA" id="ARBA00022989"/>
    </source>
</evidence>
<comment type="caution">
    <text evidence="7">The sequence shown here is derived from an EMBL/GenBank/DDBJ whole genome shotgun (WGS) entry which is preliminary data.</text>
</comment>
<protein>
    <recommendedName>
        <fullName evidence="9">TerC family protein</fullName>
    </recommendedName>
</protein>
<feature type="transmembrane region" description="Helical" evidence="6">
    <location>
        <begin position="49"/>
        <end position="70"/>
    </location>
</feature>
<reference evidence="7 8" key="2">
    <citation type="submission" date="2018-01" db="EMBL/GenBank/DDBJ databases">
        <title>Genomic study of Klebsiella pneumoniae.</title>
        <authorList>
            <person name="Yang Y."/>
            <person name="Bicalho R."/>
        </authorList>
    </citation>
    <scope>NUCLEOTIDE SEQUENCE [LARGE SCALE GENOMIC DNA]</scope>
    <source>
        <strain evidence="7 8">A10</strain>
    </source>
</reference>
<evidence type="ECO:0000256" key="2">
    <source>
        <dbReference type="ARBA" id="ARBA00007511"/>
    </source>
</evidence>
<dbReference type="PANTHER" id="PTHR30238:SF4">
    <property type="entry name" value="SLL1022 PROTEIN"/>
    <property type="match status" value="1"/>
</dbReference>
<sequence length="253" mass="28037">MFIWMLDPEIWLTLVTLTFLEIILGVDNIIFLSLVVAKLPPHQQNVARKLGLSGAMIMRVLLLVSIAWLAHITVPLFTIAHFVISVRTIILFVGGCFLIYKSLQEIRGELQLEEELHSGGQRQLSLAGAVVQIMLLDIVFSLDSVITAVGLSQHIFIMITAVIIAVGIMMFAAKTIGDFVNNTPTMKMLALTFLLLVGILLVADSLEIHIAKGYLYFAIFFSLAVETLNIIRNKKIIKASDSEEAYDSLPLNK</sequence>
<feature type="transmembrane region" description="Helical" evidence="6">
    <location>
        <begin position="76"/>
        <end position="103"/>
    </location>
</feature>
<dbReference type="RefSeq" id="WP_014838585.1">
    <property type="nucleotide sequence ID" value="NZ_CAWPKS010001271.1"/>
</dbReference>
<evidence type="ECO:0000256" key="3">
    <source>
        <dbReference type="ARBA" id="ARBA00022692"/>
    </source>
</evidence>
<keyword evidence="5 6" id="KW-0472">Membrane</keyword>
<keyword evidence="3 6" id="KW-0812">Transmembrane</keyword>
<feature type="transmembrane region" description="Helical" evidence="6">
    <location>
        <begin position="154"/>
        <end position="173"/>
    </location>
</feature>
<dbReference type="PANTHER" id="PTHR30238">
    <property type="entry name" value="MEMBRANE BOUND PREDICTED REDOX MODULATOR"/>
    <property type="match status" value="1"/>
</dbReference>